<feature type="region of interest" description="Disordered" evidence="1">
    <location>
        <begin position="83"/>
        <end position="102"/>
    </location>
</feature>
<reference evidence="2 3" key="1">
    <citation type="journal article" date="2019" name="Commun. Biol.">
        <title>The bagworm genome reveals a unique fibroin gene that provides high tensile strength.</title>
        <authorList>
            <person name="Kono N."/>
            <person name="Nakamura H."/>
            <person name="Ohtoshi R."/>
            <person name="Tomita M."/>
            <person name="Numata K."/>
            <person name="Arakawa K."/>
        </authorList>
    </citation>
    <scope>NUCLEOTIDE SEQUENCE [LARGE SCALE GENOMIC DNA]</scope>
</reference>
<feature type="compositionally biased region" description="Basic and acidic residues" evidence="1">
    <location>
        <begin position="47"/>
        <end position="61"/>
    </location>
</feature>
<dbReference type="EMBL" id="BGZK01000724">
    <property type="protein sequence ID" value="GBP57985.1"/>
    <property type="molecule type" value="Genomic_DNA"/>
</dbReference>
<gene>
    <name evidence="2" type="ORF">EVAR_82624_1</name>
</gene>
<organism evidence="2 3">
    <name type="scientific">Eumeta variegata</name>
    <name type="common">Bagworm moth</name>
    <name type="synonym">Eumeta japonica</name>
    <dbReference type="NCBI Taxonomy" id="151549"/>
    <lineage>
        <taxon>Eukaryota</taxon>
        <taxon>Metazoa</taxon>
        <taxon>Ecdysozoa</taxon>
        <taxon>Arthropoda</taxon>
        <taxon>Hexapoda</taxon>
        <taxon>Insecta</taxon>
        <taxon>Pterygota</taxon>
        <taxon>Neoptera</taxon>
        <taxon>Endopterygota</taxon>
        <taxon>Lepidoptera</taxon>
        <taxon>Glossata</taxon>
        <taxon>Ditrysia</taxon>
        <taxon>Tineoidea</taxon>
        <taxon>Psychidae</taxon>
        <taxon>Oiketicinae</taxon>
        <taxon>Eumeta</taxon>
    </lineage>
</organism>
<dbReference type="Proteomes" id="UP000299102">
    <property type="component" value="Unassembled WGS sequence"/>
</dbReference>
<dbReference type="AlphaFoldDB" id="A0A4C1X6X0"/>
<keyword evidence="3" id="KW-1185">Reference proteome</keyword>
<proteinExistence type="predicted"/>
<name>A0A4C1X6X0_EUMVA</name>
<sequence length="102" mass="11234">MNAAIGDVKKPKRLHEKINEYQRSKGAMQKSCHEEIYSLCLPFSEIGSKDKRAGEPSESKRSPPFMYIHNPRGVTSVLPTSWAGIQSDGGRSGVMEMKGPLG</sequence>
<protein>
    <submittedName>
        <fullName evidence="2">Uncharacterized protein</fullName>
    </submittedName>
</protein>
<feature type="region of interest" description="Disordered" evidence="1">
    <location>
        <begin position="47"/>
        <end position="70"/>
    </location>
</feature>
<comment type="caution">
    <text evidence="2">The sequence shown here is derived from an EMBL/GenBank/DDBJ whole genome shotgun (WGS) entry which is preliminary data.</text>
</comment>
<evidence type="ECO:0000256" key="1">
    <source>
        <dbReference type="SAM" id="MobiDB-lite"/>
    </source>
</evidence>
<evidence type="ECO:0000313" key="2">
    <source>
        <dbReference type="EMBL" id="GBP57985.1"/>
    </source>
</evidence>
<accession>A0A4C1X6X0</accession>
<evidence type="ECO:0000313" key="3">
    <source>
        <dbReference type="Proteomes" id="UP000299102"/>
    </source>
</evidence>